<dbReference type="InterPro" id="IPR027039">
    <property type="entry name" value="Crtac1"/>
</dbReference>
<evidence type="ECO:0000256" key="1">
    <source>
        <dbReference type="ARBA" id="ARBA00022729"/>
    </source>
</evidence>
<evidence type="ECO:0000259" key="2">
    <source>
        <dbReference type="Pfam" id="PF07593"/>
    </source>
</evidence>
<dbReference type="PROSITE" id="PS51257">
    <property type="entry name" value="PROKAR_LIPOPROTEIN"/>
    <property type="match status" value="1"/>
</dbReference>
<dbReference type="PANTHER" id="PTHR16026:SF0">
    <property type="entry name" value="CARTILAGE ACIDIC PROTEIN 1"/>
    <property type="match status" value="1"/>
</dbReference>
<keyword evidence="4" id="KW-1185">Reference proteome</keyword>
<keyword evidence="1" id="KW-0732">Signal</keyword>
<dbReference type="Proteomes" id="UP000652231">
    <property type="component" value="Unassembled WGS sequence"/>
</dbReference>
<dbReference type="Gene3D" id="2.130.10.130">
    <property type="entry name" value="Integrin alpha, N-terminal"/>
    <property type="match status" value="4"/>
</dbReference>
<protein>
    <recommendedName>
        <fullName evidence="2">ASPIC/UnbV domain-containing protein</fullName>
    </recommendedName>
</protein>
<accession>A0A8J2V9Y5</accession>
<proteinExistence type="predicted"/>
<name>A0A8J2V9Y5_9FLAO</name>
<dbReference type="PANTHER" id="PTHR16026">
    <property type="entry name" value="CARTILAGE ACIDIC PROTEIN 1"/>
    <property type="match status" value="1"/>
</dbReference>
<dbReference type="InterPro" id="IPR011519">
    <property type="entry name" value="UnbV_ASPIC"/>
</dbReference>
<reference evidence="3" key="2">
    <citation type="submission" date="2020-09" db="EMBL/GenBank/DDBJ databases">
        <authorList>
            <person name="Sun Q."/>
            <person name="Zhou Y."/>
        </authorList>
    </citation>
    <scope>NUCLEOTIDE SEQUENCE</scope>
    <source>
        <strain evidence="3">CGMCC 1.12924</strain>
    </source>
</reference>
<dbReference type="EMBL" id="BMGK01000007">
    <property type="protein sequence ID" value="GGD94831.1"/>
    <property type="molecule type" value="Genomic_DNA"/>
</dbReference>
<dbReference type="SUPFAM" id="SSF69318">
    <property type="entry name" value="Integrin alpha N-terminal domain"/>
    <property type="match status" value="3"/>
</dbReference>
<dbReference type="InterPro" id="IPR028994">
    <property type="entry name" value="Integrin_alpha_N"/>
</dbReference>
<dbReference type="Pfam" id="PF07593">
    <property type="entry name" value="UnbV_ASPIC"/>
    <property type="match status" value="1"/>
</dbReference>
<dbReference type="AlphaFoldDB" id="A0A8J2V9Y5"/>
<gene>
    <name evidence="3" type="ORF">GCM10011312_18140</name>
</gene>
<dbReference type="RefSeq" id="WP_188441744.1">
    <property type="nucleotide sequence ID" value="NZ_BMGK01000007.1"/>
</dbReference>
<evidence type="ECO:0000313" key="4">
    <source>
        <dbReference type="Proteomes" id="UP000652231"/>
    </source>
</evidence>
<comment type="caution">
    <text evidence="3">The sequence shown here is derived from an EMBL/GenBank/DDBJ whole genome shotgun (WGS) entry which is preliminary data.</text>
</comment>
<feature type="domain" description="ASPIC/UnbV" evidence="2">
    <location>
        <begin position="538"/>
        <end position="604"/>
    </location>
</feature>
<reference evidence="3" key="1">
    <citation type="journal article" date="2014" name="Int. J. Syst. Evol. Microbiol.">
        <title>Complete genome sequence of Corynebacterium casei LMG S-19264T (=DSM 44701T), isolated from a smear-ripened cheese.</title>
        <authorList>
            <consortium name="US DOE Joint Genome Institute (JGI-PGF)"/>
            <person name="Walter F."/>
            <person name="Albersmeier A."/>
            <person name="Kalinowski J."/>
            <person name="Ruckert C."/>
        </authorList>
    </citation>
    <scope>NUCLEOTIDE SEQUENCE</scope>
    <source>
        <strain evidence="3">CGMCC 1.12924</strain>
    </source>
</reference>
<sequence length="1113" mass="125002">MLKQTSIILIMLSAFLFSCTKKVEEEKKEPLTEKPQALFEYLDSSQTGINFDNKITETERFNFLLYESLYNGAGLAIGDINNDGLQDIYFTGNMTPNKLYLNRGDFKFEDITESSGAHGGRGFKTGVTMVDINNDGFLDIYVCKSAIGDPELRRNVLYINNGDLTFTERAAEYGLDDPSYSMQAYFFDMDGDNNLDVYLVNHPNDMREANAIKITQNKDGELALATPTTYDYVSDRLYKNTNGKFSDITKKAGVLNHAFGLSAVIGDFNNDALPDIYVANDYIKPDQLLINQGNNTFEDQLEDYFRQTSFSSMGSDYADINNNGCFDLLTLDMLPSDNFRRKMMSQSQNYDKFEKMLRYDLKAQFASNALQINSCTGNFSNIAYMNDVALTEWSWSVLLADYDNDGLKDIHITNGYVRDITHNDYSKFKMDRLQKQLNAKEITLTEWIEEIPSVPVPAFIFKNQGNNMFDNYSSNWDSGTPSFSNGSAYADLNNDGFLDLVVSNINEQPFIMKNNGASLNNNSFLSLSFEHNPNEILLGTKAQAHLSDGTVITEQYNPTRGFLSSSQHRLHFGVKEGLSVSKLDVIWPDQTMQTIENPTLNQILSITKNASKEYKTPKNEYEYFEDVSQKLPNETNHVENDYIDFKREALLHHKYSEEGPAIAVADINGDGLQDMFLGGAKDFEAKIFLQTPSGNFVKKRNSDIENDRQYEDVSALLFDANGNGNLDLYVVSGGNEHLANNPLYQDRLYLNDGNGNFKKSTNALPNFYESGSVVKAHDIDGDGQLDLFVGSRLTPGRYPEVPQSYLLKNNNGVFKDVTDQWSEGLKNIGLITDATFKDLNNNGTKELILAGEWMPVSVFEFENGTFKNQTISYGLDNQKGWWYSLLVEDLNGDDYPEIIAGNLGLNSQLKASDNEPVSIYFKDFDNNGSLDAVLCHYDGGVSYPLLNRDRLLSQMIMLRKRFTRYEPYAKATINEIFTPQELQGATIFKANNLKHTLFKNTSGTSFTATSLPDYTQISVLNSAQTLDADKDGNKDLIVGGNFYGTDAEFGRYDASIGALLLGDGNLNFKVVPPAESGFVIPGNVQHITPITIGGEQYYWIVRNNDESSLLKLK</sequence>
<organism evidence="3 4">
    <name type="scientific">Planktosalinus lacus</name>
    <dbReference type="NCBI Taxonomy" id="1526573"/>
    <lineage>
        <taxon>Bacteria</taxon>
        <taxon>Pseudomonadati</taxon>
        <taxon>Bacteroidota</taxon>
        <taxon>Flavobacteriia</taxon>
        <taxon>Flavobacteriales</taxon>
        <taxon>Flavobacteriaceae</taxon>
        <taxon>Planktosalinus</taxon>
    </lineage>
</organism>
<dbReference type="Pfam" id="PF13517">
    <property type="entry name" value="FG-GAP_3"/>
    <property type="match status" value="4"/>
</dbReference>
<dbReference type="InterPro" id="IPR013517">
    <property type="entry name" value="FG-GAP"/>
</dbReference>
<evidence type="ECO:0000313" key="3">
    <source>
        <dbReference type="EMBL" id="GGD94831.1"/>
    </source>
</evidence>